<name>A0ABW2K359_9BACI</name>
<feature type="transmembrane region" description="Helical" evidence="1">
    <location>
        <begin position="12"/>
        <end position="33"/>
    </location>
</feature>
<reference evidence="3" key="1">
    <citation type="journal article" date="2019" name="Int. J. Syst. Evol. Microbiol.">
        <title>The Global Catalogue of Microorganisms (GCM) 10K type strain sequencing project: providing services to taxonomists for standard genome sequencing and annotation.</title>
        <authorList>
            <consortium name="The Broad Institute Genomics Platform"/>
            <consortium name="The Broad Institute Genome Sequencing Center for Infectious Disease"/>
            <person name="Wu L."/>
            <person name="Ma J."/>
        </authorList>
    </citation>
    <scope>NUCLEOTIDE SEQUENCE [LARGE SCALE GENOMIC DNA]</scope>
    <source>
        <strain evidence="3">CCUG 73951</strain>
    </source>
</reference>
<keyword evidence="1" id="KW-1133">Transmembrane helix</keyword>
<organism evidence="2 3">
    <name type="scientific">Halobacillus campisalis</name>
    <dbReference type="NCBI Taxonomy" id="435909"/>
    <lineage>
        <taxon>Bacteria</taxon>
        <taxon>Bacillati</taxon>
        <taxon>Bacillota</taxon>
        <taxon>Bacilli</taxon>
        <taxon>Bacillales</taxon>
        <taxon>Bacillaceae</taxon>
        <taxon>Halobacillus</taxon>
    </lineage>
</organism>
<evidence type="ECO:0008006" key="4">
    <source>
        <dbReference type="Google" id="ProtNLM"/>
    </source>
</evidence>
<dbReference type="EMBL" id="JBHTBY010000006">
    <property type="protein sequence ID" value="MFC7320601.1"/>
    <property type="molecule type" value="Genomic_DNA"/>
</dbReference>
<proteinExistence type="predicted"/>
<keyword evidence="3" id="KW-1185">Reference proteome</keyword>
<evidence type="ECO:0000313" key="3">
    <source>
        <dbReference type="Proteomes" id="UP001596494"/>
    </source>
</evidence>
<sequence>MIAEMYKRREKLAYIYLTIILLVFGGYITWNIPANRSEWLETLFFLGPVLLIIFIAVSSRNHYNKVKDLSIPHSKKPIIDLDHIVLKQDSSAITRLLAFENSGELIGKYQPAQLPKWLFPIAVFKSSLLTLFPFKTSFVSSDGNTLFTFERKGFKKSSITVYDQKDEVLGVYQQEEFKGLFHIKGELKDENDQSILPVKVSGTSGDFTLKDHANRRWAYFYNGRFPHEYTKIFRDTDNDIVEISNAITLKEKKLLLALIGYLFLERSNRK</sequence>
<feature type="transmembrane region" description="Helical" evidence="1">
    <location>
        <begin position="39"/>
        <end position="57"/>
    </location>
</feature>
<protein>
    <recommendedName>
        <fullName evidence="4">DUF58 domain-containing protein</fullName>
    </recommendedName>
</protein>
<accession>A0ABW2K359</accession>
<keyword evidence="1" id="KW-0812">Transmembrane</keyword>
<evidence type="ECO:0000313" key="2">
    <source>
        <dbReference type="EMBL" id="MFC7320601.1"/>
    </source>
</evidence>
<keyword evidence="1" id="KW-0472">Membrane</keyword>
<comment type="caution">
    <text evidence="2">The sequence shown here is derived from an EMBL/GenBank/DDBJ whole genome shotgun (WGS) entry which is preliminary data.</text>
</comment>
<gene>
    <name evidence="2" type="ORF">ACFQMN_06885</name>
</gene>
<dbReference type="Proteomes" id="UP001596494">
    <property type="component" value="Unassembled WGS sequence"/>
</dbReference>
<dbReference type="RefSeq" id="WP_289214234.1">
    <property type="nucleotide sequence ID" value="NZ_JAPVRC010000001.1"/>
</dbReference>
<evidence type="ECO:0000256" key="1">
    <source>
        <dbReference type="SAM" id="Phobius"/>
    </source>
</evidence>